<dbReference type="Proteomes" id="UP001175228">
    <property type="component" value="Unassembled WGS sequence"/>
</dbReference>
<evidence type="ECO:0000313" key="2">
    <source>
        <dbReference type="Proteomes" id="UP001175228"/>
    </source>
</evidence>
<protein>
    <submittedName>
        <fullName evidence="1">Uncharacterized protein</fullName>
    </submittedName>
</protein>
<keyword evidence="2" id="KW-1185">Reference proteome</keyword>
<accession>A0AA39PY81</accession>
<reference evidence="1" key="1">
    <citation type="submission" date="2023-06" db="EMBL/GenBank/DDBJ databases">
        <authorList>
            <consortium name="Lawrence Berkeley National Laboratory"/>
            <person name="Ahrendt S."/>
            <person name="Sahu N."/>
            <person name="Indic B."/>
            <person name="Wong-Bajracharya J."/>
            <person name="Merenyi Z."/>
            <person name="Ke H.-M."/>
            <person name="Monk M."/>
            <person name="Kocsube S."/>
            <person name="Drula E."/>
            <person name="Lipzen A."/>
            <person name="Balint B."/>
            <person name="Henrissat B."/>
            <person name="Andreopoulos B."/>
            <person name="Martin F.M."/>
            <person name="Harder C.B."/>
            <person name="Rigling D."/>
            <person name="Ford K.L."/>
            <person name="Foster G.D."/>
            <person name="Pangilinan J."/>
            <person name="Papanicolaou A."/>
            <person name="Barry K."/>
            <person name="LaButti K."/>
            <person name="Viragh M."/>
            <person name="Koriabine M."/>
            <person name="Yan M."/>
            <person name="Riley R."/>
            <person name="Champramary S."/>
            <person name="Plett K.L."/>
            <person name="Tsai I.J."/>
            <person name="Slot J."/>
            <person name="Sipos G."/>
            <person name="Plett J."/>
            <person name="Nagy L.G."/>
            <person name="Grigoriev I.V."/>
        </authorList>
    </citation>
    <scope>NUCLEOTIDE SEQUENCE</scope>
    <source>
        <strain evidence="1">HWK02</strain>
    </source>
</reference>
<dbReference type="EMBL" id="JAUEPU010000033">
    <property type="protein sequence ID" value="KAK0491824.1"/>
    <property type="molecule type" value="Genomic_DNA"/>
</dbReference>
<dbReference type="AlphaFoldDB" id="A0AA39PY81"/>
<name>A0AA39PY81_9AGAR</name>
<evidence type="ECO:0000313" key="1">
    <source>
        <dbReference type="EMBL" id="KAK0491824.1"/>
    </source>
</evidence>
<organism evidence="1 2">
    <name type="scientific">Armillaria luteobubalina</name>
    <dbReference type="NCBI Taxonomy" id="153913"/>
    <lineage>
        <taxon>Eukaryota</taxon>
        <taxon>Fungi</taxon>
        <taxon>Dikarya</taxon>
        <taxon>Basidiomycota</taxon>
        <taxon>Agaricomycotina</taxon>
        <taxon>Agaricomycetes</taxon>
        <taxon>Agaricomycetidae</taxon>
        <taxon>Agaricales</taxon>
        <taxon>Marasmiineae</taxon>
        <taxon>Physalacriaceae</taxon>
        <taxon>Armillaria</taxon>
    </lineage>
</organism>
<proteinExistence type="predicted"/>
<sequence>MPVQYLSALRAAGLMRHTKLRCTYFEPEFWRASSGQVYLVHLLTRNNHFAKEIRLSEARHYRAHPVTNAAALPRIDALRGKAYQLERLASVEDLGNFFLRHDTVNLTDEYGKELTCFIEDYQGPLCALNYSPIAACRIKRSEHTEARSLEQGEFCACSLFLIFYGGPASQKFYSVHTAPDFGPEIYTLGAWNKTVIVLQKQFKHGVPIHKPQACATVSVLARLNGTVHLVHP</sequence>
<comment type="caution">
    <text evidence="1">The sequence shown here is derived from an EMBL/GenBank/DDBJ whole genome shotgun (WGS) entry which is preliminary data.</text>
</comment>
<gene>
    <name evidence="1" type="ORF">EDD18DRAFT_1109567</name>
</gene>